<dbReference type="KEGG" id="salf:SMD44_08794"/>
<evidence type="ECO:0000313" key="2">
    <source>
        <dbReference type="Proteomes" id="UP000195880"/>
    </source>
</evidence>
<dbReference type="AlphaFoldDB" id="A0A1Z1WSC4"/>
<sequence length="49" mass="5167">MFPSASQETCPARNTSFDPVAIDTCRYASISGNPLGLTRVMAMLSASLS</sequence>
<accession>A0A1Z1WSC4</accession>
<proteinExistence type="predicted"/>
<evidence type="ECO:0000313" key="1">
    <source>
        <dbReference type="EMBL" id="ARX89307.1"/>
    </source>
</evidence>
<dbReference type="Proteomes" id="UP000195880">
    <property type="component" value="Chromosome"/>
</dbReference>
<protein>
    <submittedName>
        <fullName evidence="1">Uncharacterized protein</fullName>
    </submittedName>
</protein>
<keyword evidence="2" id="KW-1185">Reference proteome</keyword>
<dbReference type="EMBL" id="CP021748">
    <property type="protein sequence ID" value="ARX89307.1"/>
    <property type="molecule type" value="Genomic_DNA"/>
</dbReference>
<name>A0A1Z1WSC4_9ACTN</name>
<gene>
    <name evidence="1" type="ORF">SMD44_08794</name>
</gene>
<reference evidence="1 2" key="1">
    <citation type="submission" date="2017-05" db="EMBL/GenBank/DDBJ databases">
        <title>Streptomyces alboflavus Genome sequencing and assembly.</title>
        <authorList>
            <person name="Wang Y."/>
            <person name="Du B."/>
            <person name="Ding Y."/>
            <person name="Liu H."/>
            <person name="Hou Q."/>
            <person name="Liu K."/>
            <person name="Wang C."/>
            <person name="Yao L."/>
        </authorList>
    </citation>
    <scope>NUCLEOTIDE SEQUENCE [LARGE SCALE GENOMIC DNA]</scope>
    <source>
        <strain evidence="1 2">MDJK44</strain>
    </source>
</reference>
<organism evidence="1 2">
    <name type="scientific">Streptomyces alboflavus</name>
    <dbReference type="NCBI Taxonomy" id="67267"/>
    <lineage>
        <taxon>Bacteria</taxon>
        <taxon>Bacillati</taxon>
        <taxon>Actinomycetota</taxon>
        <taxon>Actinomycetes</taxon>
        <taxon>Kitasatosporales</taxon>
        <taxon>Streptomycetaceae</taxon>
        <taxon>Streptomyces</taxon>
    </lineage>
</organism>